<evidence type="ECO:0000256" key="1">
    <source>
        <dbReference type="ARBA" id="ARBA00001936"/>
    </source>
</evidence>
<dbReference type="STRING" id="1802055.A3A74_01635"/>
<evidence type="ECO:0000313" key="14">
    <source>
        <dbReference type="Proteomes" id="UP000179270"/>
    </source>
</evidence>
<comment type="cofactor">
    <cofactor evidence="11">
        <name>Mg(2+)</name>
        <dbReference type="ChEBI" id="CHEBI:18420"/>
    </cofactor>
    <cofactor evidence="11">
        <name>Mn(2+)</name>
        <dbReference type="ChEBI" id="CHEBI:29035"/>
    </cofactor>
    <text evidence="11">Binds 1 divalent metal cation per subunit; can use either Mg(2+) or Mn(2+).</text>
</comment>
<evidence type="ECO:0000256" key="6">
    <source>
        <dbReference type="ARBA" id="ARBA00023080"/>
    </source>
</evidence>
<dbReference type="GO" id="GO:0046872">
    <property type="term" value="F:metal ion binding"/>
    <property type="evidence" value="ECO:0007669"/>
    <property type="project" value="UniProtKB-KW"/>
</dbReference>
<dbReference type="SUPFAM" id="SSF52972">
    <property type="entry name" value="ITPase-like"/>
    <property type="match status" value="1"/>
</dbReference>
<organism evidence="13 14">
    <name type="scientific">Candidatus Roizmanbacteria bacterium RIFCSPLOWO2_01_FULL_35_13</name>
    <dbReference type="NCBI Taxonomy" id="1802055"/>
    <lineage>
        <taxon>Bacteria</taxon>
        <taxon>Candidatus Roizmaniibacteriota</taxon>
    </lineage>
</organism>
<evidence type="ECO:0000256" key="9">
    <source>
        <dbReference type="ARBA" id="ARBA00048781"/>
    </source>
</evidence>
<evidence type="ECO:0000256" key="7">
    <source>
        <dbReference type="ARBA" id="ARBA00023211"/>
    </source>
</evidence>
<protein>
    <recommendedName>
        <fullName evidence="11">Probable inosine/xanthosine triphosphatase</fullName>
        <shortName evidence="11">ITPase/XTPase</shortName>
        <ecNumber evidence="11">3.6.1.73</ecNumber>
    </recommendedName>
    <alternativeName>
        <fullName evidence="11">Non-canonical purine NTP phosphatase</fullName>
    </alternativeName>
    <alternativeName>
        <fullName evidence="11">Non-standard purine NTP phosphatase</fullName>
    </alternativeName>
    <alternativeName>
        <fullName evidence="11">Nucleoside-triphosphate phosphatase</fullName>
        <shortName evidence="11">NTPase</shortName>
    </alternativeName>
</protein>
<dbReference type="AlphaFoldDB" id="A0A1F7IAI6"/>
<keyword evidence="2 11" id="KW-0479">Metal-binding</keyword>
<keyword evidence="3 11" id="KW-0547">Nucleotide-binding</keyword>
<feature type="binding site" evidence="11">
    <location>
        <begin position="37"/>
        <end position="42"/>
    </location>
    <ligand>
        <name>substrate</name>
    </ligand>
</feature>
<dbReference type="Proteomes" id="UP000179270">
    <property type="component" value="Unassembled WGS sequence"/>
</dbReference>
<evidence type="ECO:0000256" key="4">
    <source>
        <dbReference type="ARBA" id="ARBA00022801"/>
    </source>
</evidence>
<comment type="caution">
    <text evidence="13">The sequence shown here is derived from an EMBL/GenBank/DDBJ whole genome shotgun (WGS) entry which is preliminary data.</text>
</comment>
<comment type="caution">
    <text evidence="11">Lacks conserved residue(s) required for the propagation of feature annotation.</text>
</comment>
<feature type="binding site" evidence="11">
    <location>
        <position position="95"/>
    </location>
    <ligand>
        <name>Mg(2+)</name>
        <dbReference type="ChEBI" id="CHEBI:18420"/>
    </ligand>
</feature>
<evidence type="ECO:0000256" key="3">
    <source>
        <dbReference type="ARBA" id="ARBA00022741"/>
    </source>
</evidence>
<evidence type="ECO:0000256" key="8">
    <source>
        <dbReference type="ARBA" id="ARBA00048174"/>
    </source>
</evidence>
<accession>A0A1F7IAI6</accession>
<dbReference type="InterPro" id="IPR026533">
    <property type="entry name" value="NTPase/PRRC1"/>
</dbReference>
<keyword evidence="6 11" id="KW-0546">Nucleotide metabolism</keyword>
<dbReference type="InterPro" id="IPR002786">
    <property type="entry name" value="Non_canon_purine_NTPase"/>
</dbReference>
<dbReference type="PANTHER" id="PTHR34699:SF2">
    <property type="entry name" value="NON-CANONICAL PURINE NTP PHOSPHATASE_PRRC1 DOMAIN-CONTAINING PROTEIN"/>
    <property type="match status" value="1"/>
</dbReference>
<keyword evidence="5 11" id="KW-0460">Magnesium</keyword>
<dbReference type="FunFam" id="3.90.950.10:FF:000002">
    <property type="entry name" value="Inosine/xanthosine triphosphatase"/>
    <property type="match status" value="1"/>
</dbReference>
<comment type="similarity">
    <text evidence="10 11">Belongs to the YjjX NTPase family.</text>
</comment>
<comment type="catalytic activity">
    <reaction evidence="9 11">
        <text>XTP + H2O = XDP + phosphate + H(+)</text>
        <dbReference type="Rhea" id="RHEA:28406"/>
        <dbReference type="ChEBI" id="CHEBI:15377"/>
        <dbReference type="ChEBI" id="CHEBI:15378"/>
        <dbReference type="ChEBI" id="CHEBI:43474"/>
        <dbReference type="ChEBI" id="CHEBI:59884"/>
        <dbReference type="ChEBI" id="CHEBI:61314"/>
        <dbReference type="EC" id="3.6.1.73"/>
    </reaction>
</comment>
<comment type="cofactor">
    <cofactor evidence="1">
        <name>Mn(2+)</name>
        <dbReference type="ChEBI" id="CHEBI:29035"/>
    </cofactor>
</comment>
<dbReference type="InterPro" id="IPR050299">
    <property type="entry name" value="YjjX_NTPase"/>
</dbReference>
<dbReference type="EC" id="3.6.1.73" evidence="11"/>
<evidence type="ECO:0000259" key="12">
    <source>
        <dbReference type="Pfam" id="PF01931"/>
    </source>
</evidence>
<dbReference type="NCBIfam" id="TIGR00258">
    <property type="entry name" value="inosine/xanthosine triphosphatase"/>
    <property type="match status" value="1"/>
</dbReference>
<dbReference type="GO" id="GO:0006772">
    <property type="term" value="P:thiamine metabolic process"/>
    <property type="evidence" value="ECO:0007669"/>
    <property type="project" value="TreeGrafter"/>
</dbReference>
<evidence type="ECO:0000256" key="10">
    <source>
        <dbReference type="ARBA" id="ARBA00060855"/>
    </source>
</evidence>
<evidence type="ECO:0000313" key="13">
    <source>
        <dbReference type="EMBL" id="OGK40388.1"/>
    </source>
</evidence>
<reference evidence="13 14" key="1">
    <citation type="journal article" date="2016" name="Nat. Commun.">
        <title>Thousands of microbial genomes shed light on interconnected biogeochemical processes in an aquifer system.</title>
        <authorList>
            <person name="Anantharaman K."/>
            <person name="Brown C.T."/>
            <person name="Hug L.A."/>
            <person name="Sharon I."/>
            <person name="Castelle C.J."/>
            <person name="Probst A.J."/>
            <person name="Thomas B.C."/>
            <person name="Singh A."/>
            <person name="Wilkins M.J."/>
            <person name="Karaoz U."/>
            <person name="Brodie E.L."/>
            <person name="Williams K.H."/>
            <person name="Hubbard S.S."/>
            <person name="Banfield J.F."/>
        </authorList>
    </citation>
    <scope>NUCLEOTIDE SEQUENCE [LARGE SCALE GENOMIC DNA]</scope>
</reference>
<comment type="function">
    <text evidence="11">Phosphatase that hydrolyzes non-canonical purine nucleotides such as XTP and ITP to their respective diphosphate derivatives. Probably excludes non-canonical purines from DNA/RNA precursor pool, thus preventing their incorporation into DNA/RNA and avoiding chromosomal lesions.</text>
</comment>
<dbReference type="GO" id="GO:0009117">
    <property type="term" value="P:nucleotide metabolic process"/>
    <property type="evidence" value="ECO:0007669"/>
    <property type="project" value="UniProtKB-KW"/>
</dbReference>
<dbReference type="GO" id="GO:0103023">
    <property type="term" value="F:ITPase activity"/>
    <property type="evidence" value="ECO:0007669"/>
    <property type="project" value="UniProtKB-EC"/>
</dbReference>
<evidence type="ECO:0000256" key="2">
    <source>
        <dbReference type="ARBA" id="ARBA00022723"/>
    </source>
</evidence>
<feature type="binding site" evidence="11">
    <location>
        <begin position="95"/>
        <end position="96"/>
    </location>
    <ligand>
        <name>substrate</name>
    </ligand>
</feature>
<feature type="domain" description="Non-canonical purine NTP phosphatase/PRRC1" evidence="12">
    <location>
        <begin position="36"/>
        <end position="198"/>
    </location>
</feature>
<proteinExistence type="inferred from homology"/>
<keyword evidence="7 11" id="KW-0464">Manganese</keyword>
<comment type="catalytic activity">
    <reaction evidence="8 11">
        <text>ITP + H2O = IDP + phosphate + H(+)</text>
        <dbReference type="Rhea" id="RHEA:28330"/>
        <dbReference type="ChEBI" id="CHEBI:15377"/>
        <dbReference type="ChEBI" id="CHEBI:15378"/>
        <dbReference type="ChEBI" id="CHEBI:43474"/>
        <dbReference type="ChEBI" id="CHEBI:58280"/>
        <dbReference type="ChEBI" id="CHEBI:61402"/>
        <dbReference type="EC" id="3.6.1.73"/>
    </reaction>
</comment>
<name>A0A1F7IAI6_9BACT</name>
<evidence type="ECO:0000256" key="11">
    <source>
        <dbReference type="HAMAP-Rule" id="MF_00648"/>
    </source>
</evidence>
<comment type="subunit">
    <text evidence="11">Homodimer.</text>
</comment>
<dbReference type="Gene3D" id="3.90.950.10">
    <property type="match status" value="1"/>
</dbReference>
<dbReference type="PANTHER" id="PTHR34699">
    <property type="match status" value="1"/>
</dbReference>
<gene>
    <name evidence="13" type="ORF">A3A74_01635</name>
</gene>
<keyword evidence="4 11" id="KW-0378">Hydrolase</keyword>
<dbReference type="HAMAP" id="MF_00648">
    <property type="entry name" value="Non_canon_purine_NTPase_YjjX"/>
    <property type="match status" value="1"/>
</dbReference>
<evidence type="ECO:0000256" key="5">
    <source>
        <dbReference type="ARBA" id="ARBA00022842"/>
    </source>
</evidence>
<dbReference type="EMBL" id="MGAF01000033">
    <property type="protein sequence ID" value="OGK40388.1"/>
    <property type="molecule type" value="Genomic_DNA"/>
</dbReference>
<dbReference type="Pfam" id="PF01931">
    <property type="entry name" value="NTPase_I-T"/>
    <property type="match status" value="1"/>
</dbReference>
<dbReference type="InterPro" id="IPR029001">
    <property type="entry name" value="ITPase-like_fam"/>
</dbReference>
<dbReference type="GO" id="GO:0000166">
    <property type="term" value="F:nucleotide binding"/>
    <property type="evidence" value="ECO:0007669"/>
    <property type="project" value="UniProtKB-KW"/>
</dbReference>
<sequence length="205" mass="22451">MLNNVIPDLIGDPVICLDSRLRGNDNYSTHMIIAVGSTNKTKINPVKEVFNHHFKKVKVIGIKVVSKVKEQPLDDDEMFKGALNRARGALEKVKDAEYGVGIEGGLHKYSYGWFERSLVVIMDKKGNFGIGSSGGLALPKKVIDKIHKGDNLEEAIDEIFGTKKIGKGIGMFGIMTKGVVTRAEGVKHGVAFALARFLHSNIYEA</sequence>